<sequence length="147" mass="17388">MERTHPVNIFVCECITQSLFRLMKRKPYHEITVTDIVREAGVSRNSFYRNYQSIEEIISQFLEQRTSEWWNQFIVCPDRYPHVISEMFFHFLSMREEIGLLYHAGLSYLLMNHIVQCGKQSHTGEIQDTYQGVFDLEARKGSGEWSG</sequence>
<dbReference type="InterPro" id="IPR009057">
    <property type="entry name" value="Homeodomain-like_sf"/>
</dbReference>
<accession>A0A9D1T954</accession>
<dbReference type="EMBL" id="DVOS01000057">
    <property type="protein sequence ID" value="HIV23638.1"/>
    <property type="molecule type" value="Genomic_DNA"/>
</dbReference>
<evidence type="ECO:0000313" key="5">
    <source>
        <dbReference type="Proteomes" id="UP000886889"/>
    </source>
</evidence>
<evidence type="ECO:0000259" key="3">
    <source>
        <dbReference type="PROSITE" id="PS50977"/>
    </source>
</evidence>
<comment type="caution">
    <text evidence="4">The sequence shown here is derived from an EMBL/GenBank/DDBJ whole genome shotgun (WGS) entry which is preliminary data.</text>
</comment>
<name>A0A9D1T954_9FIRM</name>
<dbReference type="AlphaFoldDB" id="A0A9D1T954"/>
<reference evidence="4" key="1">
    <citation type="submission" date="2020-10" db="EMBL/GenBank/DDBJ databases">
        <authorList>
            <person name="Gilroy R."/>
        </authorList>
    </citation>
    <scope>NUCLEOTIDE SEQUENCE</scope>
    <source>
        <strain evidence="4">ChiBcec6-7307</strain>
    </source>
</reference>
<feature type="DNA-binding region" description="H-T-H motif" evidence="2">
    <location>
        <begin position="32"/>
        <end position="51"/>
    </location>
</feature>
<dbReference type="Pfam" id="PF00440">
    <property type="entry name" value="TetR_N"/>
    <property type="match status" value="1"/>
</dbReference>
<evidence type="ECO:0000256" key="1">
    <source>
        <dbReference type="ARBA" id="ARBA00023125"/>
    </source>
</evidence>
<protein>
    <submittedName>
        <fullName evidence="4">TetR/AcrR family transcriptional regulator</fullName>
    </submittedName>
</protein>
<reference evidence="4" key="2">
    <citation type="journal article" date="2021" name="PeerJ">
        <title>Extensive microbial diversity within the chicken gut microbiome revealed by metagenomics and culture.</title>
        <authorList>
            <person name="Gilroy R."/>
            <person name="Ravi A."/>
            <person name="Getino M."/>
            <person name="Pursley I."/>
            <person name="Horton D.L."/>
            <person name="Alikhan N.F."/>
            <person name="Baker D."/>
            <person name="Gharbi K."/>
            <person name="Hall N."/>
            <person name="Watson M."/>
            <person name="Adriaenssens E.M."/>
            <person name="Foster-Nyarko E."/>
            <person name="Jarju S."/>
            <person name="Secka A."/>
            <person name="Antonio M."/>
            <person name="Oren A."/>
            <person name="Chaudhuri R.R."/>
            <person name="La Ragione R."/>
            <person name="Hildebrand F."/>
            <person name="Pallen M.J."/>
        </authorList>
    </citation>
    <scope>NUCLEOTIDE SEQUENCE</scope>
    <source>
        <strain evidence="4">ChiBcec6-7307</strain>
    </source>
</reference>
<dbReference type="GO" id="GO:0003677">
    <property type="term" value="F:DNA binding"/>
    <property type="evidence" value="ECO:0007669"/>
    <property type="project" value="UniProtKB-UniRule"/>
</dbReference>
<evidence type="ECO:0000256" key="2">
    <source>
        <dbReference type="PROSITE-ProRule" id="PRU00335"/>
    </source>
</evidence>
<proteinExistence type="predicted"/>
<feature type="domain" description="HTH tetR-type" evidence="3">
    <location>
        <begin position="9"/>
        <end position="69"/>
    </location>
</feature>
<keyword evidence="1 2" id="KW-0238">DNA-binding</keyword>
<evidence type="ECO:0000313" key="4">
    <source>
        <dbReference type="EMBL" id="HIV23638.1"/>
    </source>
</evidence>
<dbReference type="Gene3D" id="1.10.357.10">
    <property type="entry name" value="Tetracycline Repressor, domain 2"/>
    <property type="match status" value="1"/>
</dbReference>
<dbReference type="SUPFAM" id="SSF46689">
    <property type="entry name" value="Homeodomain-like"/>
    <property type="match status" value="1"/>
</dbReference>
<dbReference type="InterPro" id="IPR001647">
    <property type="entry name" value="HTH_TetR"/>
</dbReference>
<gene>
    <name evidence="4" type="ORF">IAC80_06830</name>
</gene>
<organism evidence="4 5">
    <name type="scientific">Candidatus Merdiplasma excrementigallinarum</name>
    <dbReference type="NCBI Taxonomy" id="2840864"/>
    <lineage>
        <taxon>Bacteria</taxon>
        <taxon>Bacillati</taxon>
        <taxon>Bacillota</taxon>
        <taxon>Clostridia</taxon>
        <taxon>Lachnospirales</taxon>
        <taxon>Lachnospiraceae</taxon>
        <taxon>Lachnospiraceae incertae sedis</taxon>
        <taxon>Candidatus Merdiplasma</taxon>
    </lineage>
</organism>
<dbReference type="PROSITE" id="PS50977">
    <property type="entry name" value="HTH_TETR_2"/>
    <property type="match status" value="1"/>
</dbReference>
<dbReference type="Proteomes" id="UP000886889">
    <property type="component" value="Unassembled WGS sequence"/>
</dbReference>